<evidence type="ECO:0000259" key="2">
    <source>
        <dbReference type="PROSITE" id="PS50053"/>
    </source>
</evidence>
<dbReference type="GO" id="GO:0016020">
    <property type="term" value="C:membrane"/>
    <property type="evidence" value="ECO:0007669"/>
    <property type="project" value="TreeGrafter"/>
</dbReference>
<accession>A0AAW1B588</accession>
<dbReference type="GO" id="GO:0005829">
    <property type="term" value="C:cytosol"/>
    <property type="evidence" value="ECO:0007669"/>
    <property type="project" value="TreeGrafter"/>
</dbReference>
<dbReference type="PANTHER" id="PTHR12329:SF16">
    <property type="entry name" value="BAG FAMILY MOLECULAR CHAPERONE REGULATOR 1"/>
    <property type="match status" value="1"/>
</dbReference>
<organism evidence="3 4">
    <name type="scientific">Crotalus adamanteus</name>
    <name type="common">Eastern diamondback rattlesnake</name>
    <dbReference type="NCBI Taxonomy" id="8729"/>
    <lineage>
        <taxon>Eukaryota</taxon>
        <taxon>Metazoa</taxon>
        <taxon>Chordata</taxon>
        <taxon>Craniata</taxon>
        <taxon>Vertebrata</taxon>
        <taxon>Euteleostomi</taxon>
        <taxon>Lepidosauria</taxon>
        <taxon>Squamata</taxon>
        <taxon>Bifurcata</taxon>
        <taxon>Unidentata</taxon>
        <taxon>Episquamata</taxon>
        <taxon>Toxicofera</taxon>
        <taxon>Serpentes</taxon>
        <taxon>Colubroidea</taxon>
        <taxon>Viperidae</taxon>
        <taxon>Crotalinae</taxon>
        <taxon>Crotalus</taxon>
    </lineage>
</organism>
<protein>
    <submittedName>
        <fullName evidence="3">BAG family molecular chaperone regulator 1</fullName>
    </submittedName>
</protein>
<dbReference type="Proteomes" id="UP001474421">
    <property type="component" value="Unassembled WGS sequence"/>
</dbReference>
<evidence type="ECO:0000256" key="1">
    <source>
        <dbReference type="SAM" id="MobiDB-lite"/>
    </source>
</evidence>
<feature type="region of interest" description="Disordered" evidence="1">
    <location>
        <begin position="154"/>
        <end position="183"/>
    </location>
</feature>
<dbReference type="GO" id="GO:0005634">
    <property type="term" value="C:nucleus"/>
    <property type="evidence" value="ECO:0007669"/>
    <property type="project" value="TreeGrafter"/>
</dbReference>
<dbReference type="GO" id="GO:0000774">
    <property type="term" value="F:adenyl-nucleotide exchange factor activity"/>
    <property type="evidence" value="ECO:0007669"/>
    <property type="project" value="TreeGrafter"/>
</dbReference>
<dbReference type="SUPFAM" id="SSF54236">
    <property type="entry name" value="Ubiquitin-like"/>
    <property type="match status" value="1"/>
</dbReference>
<reference evidence="3 4" key="1">
    <citation type="journal article" date="2024" name="Proc. Natl. Acad. Sci. U.S.A.">
        <title>The genetic regulatory architecture and epigenomic basis for age-related changes in rattlesnake venom.</title>
        <authorList>
            <person name="Hogan M.P."/>
            <person name="Holding M.L."/>
            <person name="Nystrom G.S."/>
            <person name="Colston T.J."/>
            <person name="Bartlett D.A."/>
            <person name="Mason A.J."/>
            <person name="Ellsworth S.A."/>
            <person name="Rautsaw R.M."/>
            <person name="Lawrence K.C."/>
            <person name="Strickland J.L."/>
            <person name="He B."/>
            <person name="Fraser P."/>
            <person name="Margres M.J."/>
            <person name="Gilbert D.M."/>
            <person name="Gibbs H.L."/>
            <person name="Parkinson C.L."/>
            <person name="Rokyta D.R."/>
        </authorList>
    </citation>
    <scope>NUCLEOTIDE SEQUENCE [LARGE SCALE GENOMIC DNA]</scope>
    <source>
        <strain evidence="3">DRR0105</strain>
    </source>
</reference>
<dbReference type="InterPro" id="IPR039773">
    <property type="entry name" value="BAG_chaperone_regulator"/>
</dbReference>
<sequence length="311" mass="33313">MAGPYEKSAVIVTVTYGNEKHNLQVDSQEDSQPTVHDLALLTEQVTGVPVSFQKLIYKGKSLKEMEQPLSTLGVKNGCKVMLIGKRRRNLSSSIRRVRIPLKVFRYLRGKRGEKGGGGKGEKERDLVLQKRREKGERKTLARLEQARSISQAALAGAEWGGRRDRPSFRSEPAEVGSGLGEGRGPRADAEVVWGYVLVVSGGEGRAANPGGPSSGAGGFLTSGGFRDPCAPSSLACLEQGGSSHPRVALSSPVPLVDCWPDPRPAHPPAHLAGLSESSEKLCRNSAAVPGLLSARVNFRVSEEEEEEEAAD</sequence>
<dbReference type="EMBL" id="JAOTOJ010000008">
    <property type="protein sequence ID" value="KAK9396678.1"/>
    <property type="molecule type" value="Genomic_DNA"/>
</dbReference>
<evidence type="ECO:0000313" key="3">
    <source>
        <dbReference type="EMBL" id="KAK9396678.1"/>
    </source>
</evidence>
<dbReference type="GO" id="GO:0050821">
    <property type="term" value="P:protein stabilization"/>
    <property type="evidence" value="ECO:0007669"/>
    <property type="project" value="TreeGrafter"/>
</dbReference>
<proteinExistence type="predicted"/>
<dbReference type="AlphaFoldDB" id="A0AAW1B588"/>
<name>A0AAW1B588_CROAD</name>
<dbReference type="GO" id="GO:0051087">
    <property type="term" value="F:protein-folding chaperone binding"/>
    <property type="evidence" value="ECO:0007669"/>
    <property type="project" value="InterPro"/>
</dbReference>
<dbReference type="Pfam" id="PF00240">
    <property type="entry name" value="ubiquitin"/>
    <property type="match status" value="1"/>
</dbReference>
<dbReference type="PANTHER" id="PTHR12329">
    <property type="entry name" value="BCL2-ASSOCIATED ATHANOGENE"/>
    <property type="match status" value="1"/>
</dbReference>
<dbReference type="InterPro" id="IPR000626">
    <property type="entry name" value="Ubiquitin-like_dom"/>
</dbReference>
<dbReference type="PROSITE" id="PS50053">
    <property type="entry name" value="UBIQUITIN_2"/>
    <property type="match status" value="1"/>
</dbReference>
<dbReference type="SMART" id="SM00213">
    <property type="entry name" value="UBQ"/>
    <property type="match status" value="1"/>
</dbReference>
<gene>
    <name evidence="3" type="ORF">NXF25_020039</name>
</gene>
<keyword evidence="4" id="KW-1185">Reference proteome</keyword>
<evidence type="ECO:0000313" key="4">
    <source>
        <dbReference type="Proteomes" id="UP001474421"/>
    </source>
</evidence>
<dbReference type="CDD" id="cd01812">
    <property type="entry name" value="Ubl_BAG1"/>
    <property type="match status" value="1"/>
</dbReference>
<dbReference type="Gene3D" id="3.10.20.90">
    <property type="entry name" value="Phosphatidylinositol 3-kinase Catalytic Subunit, Chain A, domain 1"/>
    <property type="match status" value="1"/>
</dbReference>
<feature type="domain" description="Ubiquitin-like" evidence="2">
    <location>
        <begin position="12"/>
        <end position="89"/>
    </location>
</feature>
<feature type="compositionally biased region" description="Basic and acidic residues" evidence="1">
    <location>
        <begin position="160"/>
        <end position="172"/>
    </location>
</feature>
<feature type="region of interest" description="Disordered" evidence="1">
    <location>
        <begin position="112"/>
        <end position="138"/>
    </location>
</feature>
<dbReference type="InterPro" id="IPR029071">
    <property type="entry name" value="Ubiquitin-like_domsf"/>
</dbReference>
<comment type="caution">
    <text evidence="3">The sequence shown here is derived from an EMBL/GenBank/DDBJ whole genome shotgun (WGS) entry which is preliminary data.</text>
</comment>